<keyword evidence="14 20" id="KW-1133">Transmembrane helix</keyword>
<evidence type="ECO:0000256" key="14">
    <source>
        <dbReference type="ARBA" id="ARBA00022989"/>
    </source>
</evidence>
<evidence type="ECO:0000256" key="9">
    <source>
        <dbReference type="ARBA" id="ARBA00022692"/>
    </source>
</evidence>
<feature type="transmembrane region" description="Helical" evidence="20">
    <location>
        <begin position="128"/>
        <end position="149"/>
    </location>
</feature>
<feature type="transmembrane region" description="Helical" evidence="20">
    <location>
        <begin position="779"/>
        <end position="804"/>
    </location>
</feature>
<dbReference type="InterPro" id="IPR004014">
    <property type="entry name" value="ATPase_P-typ_cation-transptr_N"/>
</dbReference>
<dbReference type="NCBIfam" id="NF011702">
    <property type="entry name" value="PRK15122.1"/>
    <property type="match status" value="1"/>
</dbReference>
<evidence type="ECO:0000256" key="8">
    <source>
        <dbReference type="ARBA" id="ARBA00022553"/>
    </source>
</evidence>
<name>A0ABW3TQF5_9MICO</name>
<dbReference type="RefSeq" id="WP_343960414.1">
    <property type="nucleotide sequence ID" value="NZ_BAAAKZ010000008.1"/>
</dbReference>
<keyword evidence="6" id="KW-1003">Cell membrane</keyword>
<dbReference type="NCBIfam" id="TIGR01524">
    <property type="entry name" value="ATPase-IIIB_Mg"/>
    <property type="match status" value="1"/>
</dbReference>
<evidence type="ECO:0000259" key="21">
    <source>
        <dbReference type="SMART" id="SM00831"/>
    </source>
</evidence>
<gene>
    <name evidence="22" type="primary">mgtA</name>
    <name evidence="22" type="ORF">ACFQ3U_11145</name>
</gene>
<evidence type="ECO:0000256" key="12">
    <source>
        <dbReference type="ARBA" id="ARBA00022842"/>
    </source>
</evidence>
<dbReference type="PANTHER" id="PTHR42861">
    <property type="entry name" value="CALCIUM-TRANSPORTING ATPASE"/>
    <property type="match status" value="1"/>
</dbReference>
<dbReference type="SUPFAM" id="SSF56784">
    <property type="entry name" value="HAD-like"/>
    <property type="match status" value="1"/>
</dbReference>
<comment type="catalytic activity">
    <reaction evidence="18">
        <text>ATP + H2O = ADP + phosphate + H(+)</text>
        <dbReference type="Rhea" id="RHEA:13065"/>
        <dbReference type="ChEBI" id="CHEBI:15377"/>
        <dbReference type="ChEBI" id="CHEBI:15378"/>
        <dbReference type="ChEBI" id="CHEBI:30616"/>
        <dbReference type="ChEBI" id="CHEBI:43474"/>
        <dbReference type="ChEBI" id="CHEBI:456216"/>
    </reaction>
</comment>
<dbReference type="Pfam" id="PF00690">
    <property type="entry name" value="Cation_ATPase_N"/>
    <property type="match status" value="1"/>
</dbReference>
<feature type="transmembrane region" description="Helical" evidence="20">
    <location>
        <begin position="844"/>
        <end position="874"/>
    </location>
</feature>
<dbReference type="CDD" id="cd02077">
    <property type="entry name" value="P-type_ATPase_Mg"/>
    <property type="match status" value="1"/>
</dbReference>
<comment type="function">
    <text evidence="1">Mediates magnesium influx to the cytosol.</text>
</comment>
<evidence type="ECO:0000256" key="2">
    <source>
        <dbReference type="ARBA" id="ARBA00004429"/>
    </source>
</evidence>
<evidence type="ECO:0000313" key="22">
    <source>
        <dbReference type="EMBL" id="MFD1202449.1"/>
    </source>
</evidence>
<dbReference type="SUPFAM" id="SSF81665">
    <property type="entry name" value="Calcium ATPase, transmembrane domain M"/>
    <property type="match status" value="1"/>
</dbReference>
<keyword evidence="15 20" id="KW-0472">Membrane</keyword>
<dbReference type="SUPFAM" id="SSF81653">
    <property type="entry name" value="Calcium ATPase, transduction domain A"/>
    <property type="match status" value="1"/>
</dbReference>
<dbReference type="SFLD" id="SFLDF00027">
    <property type="entry name" value="p-type_atpase"/>
    <property type="match status" value="1"/>
</dbReference>
<dbReference type="InterPro" id="IPR036412">
    <property type="entry name" value="HAD-like_sf"/>
</dbReference>
<protein>
    <recommendedName>
        <fullName evidence="5">Magnesium-transporting ATPase, P-type 1</fullName>
        <ecNumber evidence="4">7.2.2.14</ecNumber>
    </recommendedName>
    <alternativeName>
        <fullName evidence="16">Mg(2+) transport ATPase, P-type 1</fullName>
    </alternativeName>
</protein>
<dbReference type="InterPro" id="IPR023298">
    <property type="entry name" value="ATPase_P-typ_TM_dom_sf"/>
</dbReference>
<evidence type="ECO:0000313" key="23">
    <source>
        <dbReference type="Proteomes" id="UP001597181"/>
    </source>
</evidence>
<keyword evidence="23" id="KW-1185">Reference proteome</keyword>
<evidence type="ECO:0000256" key="7">
    <source>
        <dbReference type="ARBA" id="ARBA00022519"/>
    </source>
</evidence>
<dbReference type="SMART" id="SM00831">
    <property type="entry name" value="Cation_ATPase_N"/>
    <property type="match status" value="1"/>
</dbReference>
<evidence type="ECO:0000256" key="19">
    <source>
        <dbReference type="SAM" id="MobiDB-lite"/>
    </source>
</evidence>
<dbReference type="InterPro" id="IPR023299">
    <property type="entry name" value="ATPase_P-typ_cyto_dom_N"/>
</dbReference>
<dbReference type="InterPro" id="IPR059000">
    <property type="entry name" value="ATPase_P-type_domA"/>
</dbReference>
<dbReference type="InterPro" id="IPR023214">
    <property type="entry name" value="HAD_sf"/>
</dbReference>
<dbReference type="EC" id="7.2.2.14" evidence="4"/>
<comment type="caution">
    <text evidence="22">The sequence shown here is derived from an EMBL/GenBank/DDBJ whole genome shotgun (WGS) entry which is preliminary data.</text>
</comment>
<dbReference type="SFLD" id="SFLDG00002">
    <property type="entry name" value="C1.7:_P-type_atpase_like"/>
    <property type="match status" value="1"/>
</dbReference>
<dbReference type="Gene3D" id="3.40.50.1000">
    <property type="entry name" value="HAD superfamily/HAD-like"/>
    <property type="match status" value="1"/>
</dbReference>
<dbReference type="Pfam" id="PF00122">
    <property type="entry name" value="E1-E2_ATPase"/>
    <property type="match status" value="1"/>
</dbReference>
<evidence type="ECO:0000256" key="1">
    <source>
        <dbReference type="ARBA" id="ARBA00003954"/>
    </source>
</evidence>
<evidence type="ECO:0000256" key="13">
    <source>
        <dbReference type="ARBA" id="ARBA00022967"/>
    </source>
</evidence>
<dbReference type="InterPro" id="IPR044492">
    <property type="entry name" value="P_typ_ATPase_HD_dom"/>
</dbReference>
<evidence type="ECO:0000256" key="16">
    <source>
        <dbReference type="ARBA" id="ARBA00029806"/>
    </source>
</evidence>
<dbReference type="Gene3D" id="1.20.1110.10">
    <property type="entry name" value="Calcium-transporting ATPase, transmembrane domain"/>
    <property type="match status" value="1"/>
</dbReference>
<dbReference type="NCBIfam" id="TIGR01494">
    <property type="entry name" value="ATPase_P-type"/>
    <property type="match status" value="2"/>
</dbReference>
<feature type="transmembrane region" description="Helical" evidence="20">
    <location>
        <begin position="300"/>
        <end position="318"/>
    </location>
</feature>
<evidence type="ECO:0000256" key="5">
    <source>
        <dbReference type="ARBA" id="ARBA00013555"/>
    </source>
</evidence>
<evidence type="ECO:0000256" key="17">
    <source>
        <dbReference type="ARBA" id="ARBA00047295"/>
    </source>
</evidence>
<comment type="subcellular location">
    <subcellularLocation>
        <location evidence="2">Cell inner membrane</location>
        <topology evidence="2">Multi-pass membrane protein</topology>
    </subcellularLocation>
</comment>
<dbReference type="InterPro" id="IPR006068">
    <property type="entry name" value="ATPase_P-typ_cation-transptr_C"/>
</dbReference>
<dbReference type="Pfam" id="PF00689">
    <property type="entry name" value="Cation_ATPase_C"/>
    <property type="match status" value="1"/>
</dbReference>
<comment type="catalytic activity">
    <reaction evidence="17">
        <text>Mg(2+)(out) + ATP + H2O = Mg(2+)(in) + ADP + phosphate + H(+)</text>
        <dbReference type="Rhea" id="RHEA:10260"/>
        <dbReference type="ChEBI" id="CHEBI:15377"/>
        <dbReference type="ChEBI" id="CHEBI:15378"/>
        <dbReference type="ChEBI" id="CHEBI:18420"/>
        <dbReference type="ChEBI" id="CHEBI:30616"/>
        <dbReference type="ChEBI" id="CHEBI:43474"/>
        <dbReference type="ChEBI" id="CHEBI:456216"/>
        <dbReference type="EC" id="7.2.2.14"/>
    </reaction>
</comment>
<evidence type="ECO:0000256" key="18">
    <source>
        <dbReference type="ARBA" id="ARBA00049360"/>
    </source>
</evidence>
<feature type="region of interest" description="Disordered" evidence="19">
    <location>
        <begin position="1"/>
        <end position="32"/>
    </location>
</feature>
<dbReference type="Gene3D" id="3.40.1110.10">
    <property type="entry name" value="Calcium-transporting ATPase, cytoplasmic domain N"/>
    <property type="match status" value="1"/>
</dbReference>
<dbReference type="InterPro" id="IPR008250">
    <property type="entry name" value="ATPase_P-typ_transduc_dom_A_sf"/>
</dbReference>
<evidence type="ECO:0000256" key="11">
    <source>
        <dbReference type="ARBA" id="ARBA00022840"/>
    </source>
</evidence>
<evidence type="ECO:0000256" key="10">
    <source>
        <dbReference type="ARBA" id="ARBA00022741"/>
    </source>
</evidence>
<feature type="compositionally biased region" description="Pro residues" evidence="19">
    <location>
        <begin position="7"/>
        <end position="17"/>
    </location>
</feature>
<keyword evidence="11" id="KW-0067">ATP-binding</keyword>
<keyword evidence="8" id="KW-0597">Phosphoprotein</keyword>
<feature type="transmembrane region" description="Helical" evidence="20">
    <location>
        <begin position="880"/>
        <end position="898"/>
    </location>
</feature>
<keyword evidence="9 20" id="KW-0812">Transmembrane</keyword>
<dbReference type="PROSITE" id="PS00154">
    <property type="entry name" value="ATPASE_E1_E2"/>
    <property type="match status" value="1"/>
</dbReference>
<keyword evidence="7" id="KW-0997">Cell inner membrane</keyword>
<dbReference type="InterPro" id="IPR018303">
    <property type="entry name" value="ATPase_P-typ_P_site"/>
</dbReference>
<dbReference type="SFLD" id="SFLDS00003">
    <property type="entry name" value="Haloacid_Dehalogenase"/>
    <property type="match status" value="1"/>
</dbReference>
<dbReference type="InterPro" id="IPR006415">
    <property type="entry name" value="P-type_ATPase_IIIB"/>
</dbReference>
<reference evidence="23" key="1">
    <citation type="journal article" date="2019" name="Int. J. Syst. Evol. Microbiol.">
        <title>The Global Catalogue of Microorganisms (GCM) 10K type strain sequencing project: providing services to taxonomists for standard genome sequencing and annotation.</title>
        <authorList>
            <consortium name="The Broad Institute Genomics Platform"/>
            <consortium name="The Broad Institute Genome Sequencing Center for Infectious Disease"/>
            <person name="Wu L."/>
            <person name="Ma J."/>
        </authorList>
    </citation>
    <scope>NUCLEOTIDE SEQUENCE [LARGE SCALE GENOMIC DNA]</scope>
    <source>
        <strain evidence="23">CCUG 50213</strain>
    </source>
</reference>
<keyword evidence="12" id="KW-0460">Magnesium</keyword>
<dbReference type="Proteomes" id="UP001597181">
    <property type="component" value="Unassembled WGS sequence"/>
</dbReference>
<evidence type="ECO:0000256" key="15">
    <source>
        <dbReference type="ARBA" id="ARBA00023136"/>
    </source>
</evidence>
<accession>A0ABW3TQF5</accession>
<dbReference type="InterPro" id="IPR001757">
    <property type="entry name" value="P_typ_ATPase"/>
</dbReference>
<dbReference type="EMBL" id="JBHTLY010000005">
    <property type="protein sequence ID" value="MFD1202449.1"/>
    <property type="molecule type" value="Genomic_DNA"/>
</dbReference>
<feature type="domain" description="Cation-transporting P-type ATPase N-terminal" evidence="21">
    <location>
        <begin position="46"/>
        <end position="119"/>
    </location>
</feature>
<dbReference type="PRINTS" id="PR01836">
    <property type="entry name" value="MGATPASE"/>
</dbReference>
<feature type="transmembrane region" description="Helical" evidence="20">
    <location>
        <begin position="103"/>
        <end position="122"/>
    </location>
</feature>
<evidence type="ECO:0000256" key="6">
    <source>
        <dbReference type="ARBA" id="ARBA00022475"/>
    </source>
</evidence>
<organism evidence="22 23">
    <name type="scientific">Leucobacter albus</name>
    <dbReference type="NCBI Taxonomy" id="272210"/>
    <lineage>
        <taxon>Bacteria</taxon>
        <taxon>Bacillati</taxon>
        <taxon>Actinomycetota</taxon>
        <taxon>Actinomycetes</taxon>
        <taxon>Micrococcales</taxon>
        <taxon>Microbacteriaceae</taxon>
        <taxon>Leucobacter</taxon>
    </lineage>
</organism>
<evidence type="ECO:0000256" key="3">
    <source>
        <dbReference type="ARBA" id="ARBA00008746"/>
    </source>
</evidence>
<keyword evidence="13" id="KW-1278">Translocase</keyword>
<evidence type="ECO:0000256" key="4">
    <source>
        <dbReference type="ARBA" id="ARBA00012786"/>
    </source>
</evidence>
<dbReference type="Pfam" id="PF13246">
    <property type="entry name" value="Cation_ATPase"/>
    <property type="match status" value="1"/>
</dbReference>
<evidence type="ECO:0000256" key="20">
    <source>
        <dbReference type="SAM" id="Phobius"/>
    </source>
</evidence>
<keyword evidence="10" id="KW-0547">Nucleotide-binding</keyword>
<dbReference type="Gene3D" id="2.70.150.10">
    <property type="entry name" value="Calcium-transporting ATPase, cytoplasmic transduction domain A"/>
    <property type="match status" value="1"/>
</dbReference>
<feature type="transmembrane region" description="Helical" evidence="20">
    <location>
        <begin position="324"/>
        <end position="349"/>
    </location>
</feature>
<comment type="similarity">
    <text evidence="3">Belongs to the cation transport ATPase (P-type) (TC 3.A.3) family. Type IIIB subfamily.</text>
</comment>
<proteinExistence type="inferred from homology"/>
<sequence length="910" mass="99163">MNASPIETPPTPTPPASDKPGTAPKTNTKRKIKVAAPEADTQLLARATQATPEGALGLVEADREGLTQLEAAARLDRFGPNVVRHQRPPSPVIQYLRTLRNPFILILIGLVAIMFVTDVLFADPEEGADWIGVITIGTMVLVSSIMRFWQEFRSSRAAERLAALVRTTAAVTRRVNGVPVTGERPIEELVPGDIVELAAGDMLPADVRLIRSVDLQVNQAMLTGEAMPVEKRVVALTTPNEALEAENLGFMGTSVVSGSGTALVLQTGDRTAFGNLAASIQGARPETAFDKGIQKVTWTLIRFMAVIVPAVFIINGFTKDWGSAFMFAVVTAVGLTPEMLPLVVTANLAKGAQMMSRARVIVKRLAAIQDLGAMDVLATDKTGTLTEDRIVLERHLDTRGQTSDRTLGWATVNSHFQTGLRNLLDEAVLTAAGDDLDRSVTQFELIDEMPFDFARRRMSVVVAEGADTHVVVTKGAVEEILKISVWEMIGTDKVLLTDERRAEIEAIVAEQNALGMRALGVATRDIAVAGPLAREIEYAVDDEFEMTIVGILTFLDPPKASAKPALRSIASHGIDVKVITGDNALVAATVCREVGIDATRVVLGEETEALSLQELGELAERTHVFAKTNPAQKARIIEAMRENGRTVGYLGDGINDAPALRTADVGISVDTAVDIAKESADIILLEKDLTVLEAGVMEGRRTFVNTMKYVKMTASSNFGNVFSVLVASAMLPFLPMIPIVVLIQNLAYDLSMLTLPWDRVDDEQVRRPRRWESKTLTRFMIRIGPLSSIFDITTFMLMWFVFAANTVDQAAFFQSGWFIESIISQTLIVHLLRTRKLPFIQSRASAPLLIATSIVCVFGLILPFTGFGAAVGLVPLPWSYFPWLIGTLATYCIVVQFAKTRYVRRFGDWI</sequence>